<reference evidence="1 2" key="1">
    <citation type="journal article" date="2023" name="Sci. Data">
        <title>Genome assembly of the Korean intertidal mud-creeper Batillaria attramentaria.</title>
        <authorList>
            <person name="Patra A.K."/>
            <person name="Ho P.T."/>
            <person name="Jun S."/>
            <person name="Lee S.J."/>
            <person name="Kim Y."/>
            <person name="Won Y.J."/>
        </authorList>
    </citation>
    <scope>NUCLEOTIDE SEQUENCE [LARGE SCALE GENOMIC DNA]</scope>
    <source>
        <strain evidence="1">Wonlab-2016</strain>
    </source>
</reference>
<dbReference type="InterPro" id="IPR036291">
    <property type="entry name" value="NAD(P)-bd_dom_sf"/>
</dbReference>
<dbReference type="PANTHER" id="PTHR44656:SF7">
    <property type="entry name" value="DEHYDROGENASE_REDUCTASE SDR FAMILY MEMBER 12"/>
    <property type="match status" value="1"/>
</dbReference>
<dbReference type="Pfam" id="PF00106">
    <property type="entry name" value="adh_short"/>
    <property type="match status" value="1"/>
</dbReference>
<keyword evidence="2" id="KW-1185">Reference proteome</keyword>
<dbReference type="SUPFAM" id="SSF51735">
    <property type="entry name" value="NAD(P)-binding Rossmann-fold domains"/>
    <property type="match status" value="1"/>
</dbReference>
<accession>A0ABD0JA52</accession>
<dbReference type="PANTHER" id="PTHR44656">
    <property type="entry name" value="DEHYDROGENASE/REDUCTASE SDR FAMILY MEMBER 12"/>
    <property type="match status" value="1"/>
</dbReference>
<name>A0ABD0JA52_9CAEN</name>
<evidence type="ECO:0000313" key="1">
    <source>
        <dbReference type="EMBL" id="KAK7466554.1"/>
    </source>
</evidence>
<organism evidence="1 2">
    <name type="scientific">Batillaria attramentaria</name>
    <dbReference type="NCBI Taxonomy" id="370345"/>
    <lineage>
        <taxon>Eukaryota</taxon>
        <taxon>Metazoa</taxon>
        <taxon>Spiralia</taxon>
        <taxon>Lophotrochozoa</taxon>
        <taxon>Mollusca</taxon>
        <taxon>Gastropoda</taxon>
        <taxon>Caenogastropoda</taxon>
        <taxon>Sorbeoconcha</taxon>
        <taxon>Cerithioidea</taxon>
        <taxon>Batillariidae</taxon>
        <taxon>Batillaria</taxon>
    </lineage>
</organism>
<dbReference type="EMBL" id="JACVVK020000555">
    <property type="protein sequence ID" value="KAK7466554.1"/>
    <property type="molecule type" value="Genomic_DNA"/>
</dbReference>
<protein>
    <recommendedName>
        <fullName evidence="3">Dehydrogenase/reductase SDR family member 12</fullName>
    </recommendedName>
</protein>
<dbReference type="Gene3D" id="3.40.50.720">
    <property type="entry name" value="NAD(P)-binding Rossmann-like Domain"/>
    <property type="match status" value="1"/>
</dbReference>
<dbReference type="AlphaFoldDB" id="A0ABD0JA52"/>
<dbReference type="Proteomes" id="UP001519460">
    <property type="component" value="Unassembled WGS sequence"/>
</dbReference>
<comment type="caution">
    <text evidence="1">The sequence shown here is derived from an EMBL/GenBank/DDBJ whole genome shotgun (WGS) entry which is preliminary data.</text>
</comment>
<evidence type="ECO:0008006" key="3">
    <source>
        <dbReference type="Google" id="ProtNLM"/>
    </source>
</evidence>
<dbReference type="PRINTS" id="PR00081">
    <property type="entry name" value="GDHRDH"/>
</dbReference>
<dbReference type="InterPro" id="IPR052992">
    <property type="entry name" value="SDR_member_12"/>
</dbReference>
<sequence length="322" mass="36052">MSLFRNVVWFAKGLKEYTRGGYESASKHFKPEDMKADISQRSFMITGANSGIGKSAALAIAKQGGIVHLVCRNKQRGEAALDEIKQASGNENIHLHELDMSKPRDIYSFAQAFEKSGQPLHVLINNAGVLVAEKERQMTSDELELTFATNTLGTHILTTALVPVLSKYDDPRVIIVTSGGMLVQKLDLKDIQFEGMRTFDGTMAYAQTKRQQVVMTEQYAKRWPNIHFSCMHPGWADTPGVQSSIPDFYAKMKDRLRTSEQGADTMVWLAVAPSVKNEPSGLFYQDRKAVSAHLPLAWTKSSAQEHEKLIQILDDMSQRFRV</sequence>
<evidence type="ECO:0000313" key="2">
    <source>
        <dbReference type="Proteomes" id="UP001519460"/>
    </source>
</evidence>
<dbReference type="InterPro" id="IPR002347">
    <property type="entry name" value="SDR_fam"/>
</dbReference>
<gene>
    <name evidence="1" type="ORF">BaRGS_00037338</name>
</gene>
<proteinExistence type="predicted"/>